<dbReference type="AlphaFoldDB" id="A0A0F8ZVA6"/>
<proteinExistence type="predicted"/>
<gene>
    <name evidence="1" type="ORF">LCGC14_2925190</name>
</gene>
<organism evidence="1">
    <name type="scientific">marine sediment metagenome</name>
    <dbReference type="NCBI Taxonomy" id="412755"/>
    <lineage>
        <taxon>unclassified sequences</taxon>
        <taxon>metagenomes</taxon>
        <taxon>ecological metagenomes</taxon>
    </lineage>
</organism>
<name>A0A0F8ZVA6_9ZZZZ</name>
<protein>
    <submittedName>
        <fullName evidence="1">Uncharacterized protein</fullName>
    </submittedName>
</protein>
<sequence length="72" mass="8642">MSDTTMERYHKYNGSKWLILQDGEKIIFAKRSTLLRLKEDMYTLLYDSECKTKEVSFDISNVDIIFIRKQSR</sequence>
<accession>A0A0F8ZVA6</accession>
<reference evidence="1" key="1">
    <citation type="journal article" date="2015" name="Nature">
        <title>Complex archaea that bridge the gap between prokaryotes and eukaryotes.</title>
        <authorList>
            <person name="Spang A."/>
            <person name="Saw J.H."/>
            <person name="Jorgensen S.L."/>
            <person name="Zaremba-Niedzwiedzka K."/>
            <person name="Martijn J."/>
            <person name="Lind A.E."/>
            <person name="van Eijk R."/>
            <person name="Schleper C."/>
            <person name="Guy L."/>
            <person name="Ettema T.J."/>
        </authorList>
    </citation>
    <scope>NUCLEOTIDE SEQUENCE</scope>
</reference>
<dbReference type="EMBL" id="LAZR01058243">
    <property type="protein sequence ID" value="KKK70319.1"/>
    <property type="molecule type" value="Genomic_DNA"/>
</dbReference>
<comment type="caution">
    <text evidence="1">The sequence shown here is derived from an EMBL/GenBank/DDBJ whole genome shotgun (WGS) entry which is preliminary data.</text>
</comment>
<evidence type="ECO:0000313" key="1">
    <source>
        <dbReference type="EMBL" id="KKK70319.1"/>
    </source>
</evidence>